<dbReference type="AlphaFoldDB" id="D0A0L5"/>
<accession>D0A0L5</accession>
<evidence type="ECO:0000313" key="3">
    <source>
        <dbReference type="Proteomes" id="UP000002316"/>
    </source>
</evidence>
<evidence type="ECO:0000313" key="2">
    <source>
        <dbReference type="EMBL" id="CBH16773.1"/>
    </source>
</evidence>
<feature type="compositionally biased region" description="Basic residues" evidence="1">
    <location>
        <begin position="8"/>
        <end position="22"/>
    </location>
</feature>
<protein>
    <submittedName>
        <fullName evidence="2">Uncharacterized protein</fullName>
    </submittedName>
</protein>
<feature type="region of interest" description="Disordered" evidence="1">
    <location>
        <begin position="108"/>
        <end position="146"/>
    </location>
</feature>
<reference evidence="3" key="1">
    <citation type="journal article" date="2010" name="PLoS Negl. Trop. Dis.">
        <title>The genome sequence of Trypanosoma brucei gambiense, causative agent of chronic human african trypanosomiasis.</title>
        <authorList>
            <person name="Jackson A.P."/>
            <person name="Sanders M."/>
            <person name="Berry A."/>
            <person name="McQuillan J."/>
            <person name="Aslett M.A."/>
            <person name="Quail M.A."/>
            <person name="Chukualim B."/>
            <person name="Capewell P."/>
            <person name="MacLeod A."/>
            <person name="Melville S.E."/>
            <person name="Gibson W."/>
            <person name="Barry J.D."/>
            <person name="Berriman M."/>
            <person name="Hertz-Fowler C."/>
        </authorList>
    </citation>
    <scope>NUCLEOTIDE SEQUENCE [LARGE SCALE GENOMIC DNA]</scope>
    <source>
        <strain evidence="3">MHOM/CI/86/DAL972</strain>
    </source>
</reference>
<dbReference type="Proteomes" id="UP000002316">
    <property type="component" value="Chromosome 10"/>
</dbReference>
<evidence type="ECO:0000256" key="1">
    <source>
        <dbReference type="SAM" id="MobiDB-lite"/>
    </source>
</evidence>
<feature type="compositionally biased region" description="Basic residues" evidence="1">
    <location>
        <begin position="117"/>
        <end position="126"/>
    </location>
</feature>
<dbReference type="KEGG" id="tbg:TbgDal_X18760"/>
<proteinExistence type="predicted"/>
<name>D0A0L5_TRYB9</name>
<feature type="compositionally biased region" description="Polar residues" evidence="1">
    <location>
        <begin position="46"/>
        <end position="55"/>
    </location>
</feature>
<dbReference type="GeneID" id="23865127"/>
<dbReference type="RefSeq" id="XP_011779037.1">
    <property type="nucleotide sequence ID" value="XM_011780735.1"/>
</dbReference>
<sequence>MLYESTPLKKKKNRGIRKYKDRKLKETQGLGLKHQAERTPDRAPQISDNNDNNNYMEFRNYPSTAARSLNTSVVIIVINVAIGVERAFPTQVRFISFPGKVKKRCQTQQEVALRQPSKQKKRRKTGNNKGSLRVSPSSSHSTQSHR</sequence>
<organism evidence="2 3">
    <name type="scientific">Trypanosoma brucei gambiense (strain MHOM/CI/86/DAL972)</name>
    <dbReference type="NCBI Taxonomy" id="679716"/>
    <lineage>
        <taxon>Eukaryota</taxon>
        <taxon>Discoba</taxon>
        <taxon>Euglenozoa</taxon>
        <taxon>Kinetoplastea</taxon>
        <taxon>Metakinetoplastina</taxon>
        <taxon>Trypanosomatida</taxon>
        <taxon>Trypanosomatidae</taxon>
        <taxon>Trypanosoma</taxon>
    </lineage>
</organism>
<feature type="region of interest" description="Disordered" evidence="1">
    <location>
        <begin position="1"/>
        <end position="55"/>
    </location>
</feature>
<dbReference type="EMBL" id="FN554973">
    <property type="protein sequence ID" value="CBH16773.1"/>
    <property type="molecule type" value="Genomic_DNA"/>
</dbReference>
<feature type="compositionally biased region" description="Low complexity" evidence="1">
    <location>
        <begin position="135"/>
        <end position="146"/>
    </location>
</feature>
<gene>
    <name evidence="2" type="ORF">TbgDal_X18760</name>
</gene>